<organism evidence="10 11">
    <name type="scientific">Scytonema hofmannii FACHB-248</name>
    <dbReference type="NCBI Taxonomy" id="1842502"/>
    <lineage>
        <taxon>Bacteria</taxon>
        <taxon>Bacillati</taxon>
        <taxon>Cyanobacteriota</taxon>
        <taxon>Cyanophyceae</taxon>
        <taxon>Nostocales</taxon>
        <taxon>Scytonemataceae</taxon>
        <taxon>Scytonema</taxon>
    </lineage>
</organism>
<keyword evidence="7" id="KW-0997">Cell inner membrane</keyword>
<keyword evidence="5" id="KW-0720">Serine protease</keyword>
<feature type="domain" description="Peptidase S49" evidence="9">
    <location>
        <begin position="384"/>
        <end position="534"/>
    </location>
</feature>
<dbReference type="InterPro" id="IPR047272">
    <property type="entry name" value="S49_SppA_C"/>
</dbReference>
<keyword evidence="7" id="KW-1003">Cell membrane</keyword>
<evidence type="ECO:0000256" key="3">
    <source>
        <dbReference type="ARBA" id="ARBA00022670"/>
    </source>
</evidence>
<comment type="caution">
    <text evidence="10">The sequence shown here is derived from an EMBL/GenBank/DDBJ whole genome shotgun (WGS) entry which is preliminary data.</text>
</comment>
<name>A0ABR8GMK2_9CYAN</name>
<proteinExistence type="inferred from homology"/>
<comment type="similarity">
    <text evidence="2 7">Belongs to the peptidase S49 family.</text>
</comment>
<dbReference type="InterPro" id="IPR047217">
    <property type="entry name" value="S49_SppA_67K_type_N"/>
</dbReference>
<dbReference type="InterPro" id="IPR004634">
    <property type="entry name" value="Pept_S49_pIV"/>
</dbReference>
<evidence type="ECO:0000313" key="11">
    <source>
        <dbReference type="Proteomes" id="UP000660380"/>
    </source>
</evidence>
<gene>
    <name evidence="10" type="primary">sppA</name>
    <name evidence="10" type="ORF">H6G81_06920</name>
</gene>
<dbReference type="NCBIfam" id="TIGR00706">
    <property type="entry name" value="SppA_dom"/>
    <property type="match status" value="1"/>
</dbReference>
<dbReference type="RefSeq" id="WP_029633393.1">
    <property type="nucleotide sequence ID" value="NZ_JACJTA010000010.1"/>
</dbReference>
<reference evidence="10 11" key="1">
    <citation type="journal article" date="2020" name="ISME J.">
        <title>Comparative genomics reveals insights into cyanobacterial evolution and habitat adaptation.</title>
        <authorList>
            <person name="Chen M.Y."/>
            <person name="Teng W.K."/>
            <person name="Zhao L."/>
            <person name="Hu C.X."/>
            <person name="Zhou Y.K."/>
            <person name="Han B.P."/>
            <person name="Song L.R."/>
            <person name="Shu W.S."/>
        </authorList>
    </citation>
    <scope>NUCLEOTIDE SEQUENCE [LARGE SCALE GENOMIC DNA]</scope>
    <source>
        <strain evidence="10 11">FACHB-248</strain>
    </source>
</reference>
<evidence type="ECO:0000256" key="4">
    <source>
        <dbReference type="ARBA" id="ARBA00022801"/>
    </source>
</evidence>
<dbReference type="Proteomes" id="UP000660380">
    <property type="component" value="Unassembled WGS sequence"/>
</dbReference>
<accession>A0ABR8GMK2</accession>
<dbReference type="PANTHER" id="PTHR33209:SF1">
    <property type="entry name" value="PEPTIDASE S49 DOMAIN-CONTAINING PROTEIN"/>
    <property type="match status" value="1"/>
</dbReference>
<evidence type="ECO:0000259" key="9">
    <source>
        <dbReference type="Pfam" id="PF01343"/>
    </source>
</evidence>
<dbReference type="Pfam" id="PF01343">
    <property type="entry name" value="Peptidase_S49"/>
    <property type="match status" value="2"/>
</dbReference>
<feature type="transmembrane region" description="Helical" evidence="8">
    <location>
        <begin position="12"/>
        <end position="38"/>
    </location>
</feature>
<dbReference type="InterPro" id="IPR002142">
    <property type="entry name" value="Peptidase_S49"/>
</dbReference>
<dbReference type="CDD" id="cd07018">
    <property type="entry name" value="S49_SppA_67K_type"/>
    <property type="match status" value="1"/>
</dbReference>
<dbReference type="InterPro" id="IPR004635">
    <property type="entry name" value="Pept_S49_SppA"/>
</dbReference>
<evidence type="ECO:0000256" key="5">
    <source>
        <dbReference type="ARBA" id="ARBA00022825"/>
    </source>
</evidence>
<dbReference type="PANTHER" id="PTHR33209">
    <property type="entry name" value="PROTEASE 4"/>
    <property type="match status" value="1"/>
</dbReference>
<dbReference type="Gene3D" id="3.90.226.10">
    <property type="entry name" value="2-enoyl-CoA Hydratase, Chain A, domain 1"/>
    <property type="match status" value="4"/>
</dbReference>
<evidence type="ECO:0000313" key="10">
    <source>
        <dbReference type="EMBL" id="MBD2604269.1"/>
    </source>
</evidence>
<dbReference type="InterPro" id="IPR029045">
    <property type="entry name" value="ClpP/crotonase-like_dom_sf"/>
</dbReference>
<keyword evidence="8" id="KW-1133">Transmembrane helix</keyword>
<keyword evidence="3 7" id="KW-0645">Protease</keyword>
<dbReference type="SUPFAM" id="SSF52096">
    <property type="entry name" value="ClpP/crotonase"/>
    <property type="match status" value="2"/>
</dbReference>
<evidence type="ECO:0000256" key="6">
    <source>
        <dbReference type="ARBA" id="ARBA00023136"/>
    </source>
</evidence>
<feature type="domain" description="Peptidase S49" evidence="9">
    <location>
        <begin position="134"/>
        <end position="285"/>
    </location>
</feature>
<comment type="subcellular location">
    <subcellularLocation>
        <location evidence="7">Cell inner membrane</location>
    </subcellularLocation>
    <subcellularLocation>
        <location evidence="1">Membrane</location>
    </subcellularLocation>
</comment>
<dbReference type="PIRSF" id="PIRSF001217">
    <property type="entry name" value="Protease_4_SppA"/>
    <property type="match status" value="1"/>
</dbReference>
<dbReference type="EMBL" id="JACJTA010000010">
    <property type="protein sequence ID" value="MBD2604269.1"/>
    <property type="molecule type" value="Genomic_DNA"/>
</dbReference>
<dbReference type="NCBIfam" id="TIGR00705">
    <property type="entry name" value="SppA_67K"/>
    <property type="match status" value="1"/>
</dbReference>
<dbReference type="EC" id="3.4.21.-" evidence="7"/>
<sequence>MHNFLKQTFASLIGSLLGLIIFCGVGTSTLFFLLIIAATSKDTGPLVKDKSVLVFDLATKITDSEPSSNEVFQQALSGEIENRMSLRKVIDALEKARRDKRIVAIYLDATHSSAGSSVAGFATLKEIRQELEKFRASGKKIIAYGMELGEREYYLSSVADTIIVNPLGAMEVNGLSTQTMFLTGALQKYGIGVQIVRVGKFKGAVEPYILPKLSLENRQQTQKLLDDVWSEWRTAVGKSRKLTPQKLQAIADNQAVLMADEAKAGGLVDRVDYFDEVVSDLKKLTDSDKEDKTFRQIDLAEYAGVSGKEFGIERDSKNKVAVVYAEGEIVDGEGNDSEVGGDRFAKTFRKLQQDKNVKAVVLRINSPGGSATAAEVMQREIRLTRKIKPVVVSMGDVAASGGYWIASDSNRIFAEPNTITGSIGVFGLLLNGQKLANDNGITWDSVKTGRYADSQTVSRPKSPEELAVYQRSVNHIYNLFLNKVSQGRKLPQQKVAEIAQGRVWSGVAAKQIGLVDEIGGIDAAIDYATKSAKLGNDWELQEHPRHSTFEERFFGRATQEVRTILGIEKATTKSPDLLTAEFQKLQKELAIMQKMNDPLGVYARLPFNLTIK</sequence>
<keyword evidence="11" id="KW-1185">Reference proteome</keyword>
<keyword evidence="6 7" id="KW-0472">Membrane</keyword>
<evidence type="ECO:0000256" key="1">
    <source>
        <dbReference type="ARBA" id="ARBA00004370"/>
    </source>
</evidence>
<evidence type="ECO:0000256" key="8">
    <source>
        <dbReference type="SAM" id="Phobius"/>
    </source>
</evidence>
<protein>
    <recommendedName>
        <fullName evidence="7">Protease 4</fullName>
        <ecNumber evidence="7">3.4.21.-</ecNumber>
    </recommendedName>
    <alternativeName>
        <fullName evidence="7">Endopeptidase IV</fullName>
    </alternativeName>
    <alternativeName>
        <fullName evidence="7">Protease IV</fullName>
    </alternativeName>
    <alternativeName>
        <fullName evidence="7">Signal peptide peptidase</fullName>
    </alternativeName>
</protein>
<evidence type="ECO:0000256" key="2">
    <source>
        <dbReference type="ARBA" id="ARBA00008683"/>
    </source>
</evidence>
<dbReference type="CDD" id="cd07023">
    <property type="entry name" value="S49_Sppa_N_C"/>
    <property type="match status" value="1"/>
</dbReference>
<evidence type="ECO:0000256" key="7">
    <source>
        <dbReference type="PIRNR" id="PIRNR001217"/>
    </source>
</evidence>
<keyword evidence="8" id="KW-0812">Transmembrane</keyword>
<keyword evidence="4 7" id="KW-0378">Hydrolase</keyword>